<evidence type="ECO:0000256" key="10">
    <source>
        <dbReference type="SAM" id="MobiDB-lite"/>
    </source>
</evidence>
<keyword evidence="5" id="KW-0548">Nucleotidyltransferase</keyword>
<dbReference type="AlphaFoldDB" id="F4PUG2"/>
<dbReference type="EC" id="2.7.7.-" evidence="9"/>
<dbReference type="GO" id="GO:0046872">
    <property type="term" value="F:metal ion binding"/>
    <property type="evidence" value="ECO:0007669"/>
    <property type="project" value="UniProtKB-KW"/>
</dbReference>
<dbReference type="STRING" id="1054147.F4PUG2"/>
<evidence type="ECO:0000313" key="11">
    <source>
        <dbReference type="EMBL" id="EGG21034.1"/>
    </source>
</evidence>
<dbReference type="GO" id="GO:0005658">
    <property type="term" value="C:alpha DNA polymerase:primase complex"/>
    <property type="evidence" value="ECO:0007669"/>
    <property type="project" value="UniProtKB-ARBA"/>
</dbReference>
<comment type="similarity">
    <text evidence="1 9">Belongs to the eukaryotic-type primase small subunit family.</text>
</comment>
<evidence type="ECO:0000256" key="6">
    <source>
        <dbReference type="ARBA" id="ARBA00022705"/>
    </source>
</evidence>
<evidence type="ECO:0000313" key="12">
    <source>
        <dbReference type="Proteomes" id="UP000007797"/>
    </source>
</evidence>
<dbReference type="GO" id="GO:0003899">
    <property type="term" value="F:DNA-directed RNA polymerase activity"/>
    <property type="evidence" value="ECO:0007669"/>
    <property type="project" value="InterPro"/>
</dbReference>
<dbReference type="EMBL" id="GL883010">
    <property type="protein sequence ID" value="EGG21034.1"/>
    <property type="molecule type" value="Genomic_DNA"/>
</dbReference>
<dbReference type="GeneID" id="14872655"/>
<accession>F4PUG2</accession>
<evidence type="ECO:0000256" key="1">
    <source>
        <dbReference type="ARBA" id="ARBA00009762"/>
    </source>
</evidence>
<keyword evidence="6 9" id="KW-0235">DNA replication</keyword>
<name>F4PUG2_CACFS</name>
<dbReference type="SUPFAM" id="SSF56747">
    <property type="entry name" value="Prim-pol domain"/>
    <property type="match status" value="1"/>
</dbReference>
<keyword evidence="7" id="KW-0479">Metal-binding</keyword>
<keyword evidence="3 9" id="KW-0639">Primosome</keyword>
<organism evidence="11 12">
    <name type="scientific">Cavenderia fasciculata</name>
    <name type="common">Slime mold</name>
    <name type="synonym">Dictyostelium fasciculatum</name>
    <dbReference type="NCBI Taxonomy" id="261658"/>
    <lineage>
        <taxon>Eukaryota</taxon>
        <taxon>Amoebozoa</taxon>
        <taxon>Evosea</taxon>
        <taxon>Eumycetozoa</taxon>
        <taxon>Dictyostelia</taxon>
        <taxon>Acytosteliales</taxon>
        <taxon>Cavenderiaceae</taxon>
        <taxon>Cavenderia</taxon>
    </lineage>
</organism>
<dbReference type="Proteomes" id="UP000007797">
    <property type="component" value="Unassembled WGS sequence"/>
</dbReference>
<dbReference type="KEGG" id="dfa:DFA_00904"/>
<feature type="compositionally biased region" description="Low complexity" evidence="10">
    <location>
        <begin position="17"/>
        <end position="35"/>
    </location>
</feature>
<evidence type="ECO:0000256" key="3">
    <source>
        <dbReference type="ARBA" id="ARBA00022515"/>
    </source>
</evidence>
<dbReference type="InterPro" id="IPR002755">
    <property type="entry name" value="DNA_primase_S"/>
</dbReference>
<evidence type="ECO:0000256" key="5">
    <source>
        <dbReference type="ARBA" id="ARBA00022695"/>
    </source>
</evidence>
<dbReference type="RefSeq" id="XP_004358884.1">
    <property type="nucleotide sequence ID" value="XM_004358827.1"/>
</dbReference>
<keyword evidence="4 9" id="KW-0808">Transferase</keyword>
<gene>
    <name evidence="11" type="ORF">DFA_00904</name>
</gene>
<dbReference type="PANTHER" id="PTHR10536">
    <property type="entry name" value="DNA PRIMASE SMALL SUBUNIT"/>
    <property type="match status" value="1"/>
</dbReference>
<sequence length="458" mass="53157">MSSQPIVDEAGDKQMMDDNNNSNNNNDNNNNNNNEQVDDDFQFDFDDTTNTNKLYADKVKYRAYLDTIFPWDILYEWLTASHSSRGEDEVVYFSKREFSVSSKGINYKTGKEQEFWNRHKSFTNIEELKPFAMGRIDEVRQKADVPEKLDIGAVYNHEPSRMGAFMDYRPVCRELVFDIDSNDYDEVRTCCKGNTLCPKCWRLLAAAIRMLQVGLRDSFGFEHFMPIFSGGRGVHLWVCDPNAMMMTEDMRRAVLGYFRLSDQSPVSPDDMHPIAKDLFDNIFLPLFQDHLLEDQQILSDDKQIEAIRSIMPATFKIKTGDAKKKVEFSPRDIINQILDKSSLTVQEKWKSIYDTFDKNSAFELIYKIVIHFSAPRLDEAVTVGVNHLLKSPFCIHPRTRIRLCVPISLKEIETFNPDTVPTLEQLTENPTIINKFRSIFKNFVNNLRNQQKMDTDAF</sequence>
<keyword evidence="2 9" id="KW-0240">DNA-directed RNA polymerase</keyword>
<evidence type="ECO:0000256" key="4">
    <source>
        <dbReference type="ARBA" id="ARBA00022679"/>
    </source>
</evidence>
<keyword evidence="8" id="KW-0804">Transcription</keyword>
<dbReference type="GO" id="GO:0006269">
    <property type="term" value="P:DNA replication, synthesis of primer"/>
    <property type="evidence" value="ECO:0007669"/>
    <property type="project" value="UniProtKB-KW"/>
</dbReference>
<reference evidence="12" key="1">
    <citation type="journal article" date="2011" name="Genome Res.">
        <title>Phylogeny-wide analysis of social amoeba genomes highlights ancient origins for complex intercellular communication.</title>
        <authorList>
            <person name="Heidel A.J."/>
            <person name="Lawal H.M."/>
            <person name="Felder M."/>
            <person name="Schilde C."/>
            <person name="Helps N.R."/>
            <person name="Tunggal B."/>
            <person name="Rivero F."/>
            <person name="John U."/>
            <person name="Schleicher M."/>
            <person name="Eichinger L."/>
            <person name="Platzer M."/>
            <person name="Noegel A.A."/>
            <person name="Schaap P."/>
            <person name="Gloeckner G."/>
        </authorList>
    </citation>
    <scope>NUCLEOTIDE SEQUENCE [LARGE SCALE GENOMIC DNA]</scope>
    <source>
        <strain evidence="12">SH3</strain>
    </source>
</reference>
<dbReference type="CDD" id="cd04860">
    <property type="entry name" value="AE_Prim_S"/>
    <property type="match status" value="1"/>
</dbReference>
<protein>
    <recommendedName>
        <fullName evidence="9">DNA primase</fullName>
        <ecNumber evidence="9">2.7.7.-</ecNumber>
    </recommendedName>
</protein>
<feature type="region of interest" description="Disordered" evidence="10">
    <location>
        <begin position="1"/>
        <end position="40"/>
    </location>
</feature>
<evidence type="ECO:0000256" key="9">
    <source>
        <dbReference type="RuleBase" id="RU003514"/>
    </source>
</evidence>
<keyword evidence="12" id="KW-1185">Reference proteome</keyword>
<dbReference type="OrthoDB" id="19606at2759"/>
<dbReference type="Pfam" id="PF01896">
    <property type="entry name" value="DNA_primase_S"/>
    <property type="match status" value="1"/>
</dbReference>
<evidence type="ECO:0000256" key="2">
    <source>
        <dbReference type="ARBA" id="ARBA00022478"/>
    </source>
</evidence>
<dbReference type="Gene3D" id="3.90.920.10">
    <property type="entry name" value="DNA primase, PRIM domain"/>
    <property type="match status" value="1"/>
</dbReference>
<dbReference type="InterPro" id="IPR014052">
    <property type="entry name" value="DNA_primase_ssu_euk/arc"/>
</dbReference>
<evidence type="ECO:0000256" key="7">
    <source>
        <dbReference type="ARBA" id="ARBA00022723"/>
    </source>
</evidence>
<proteinExistence type="inferred from homology"/>
<evidence type="ECO:0000256" key="8">
    <source>
        <dbReference type="ARBA" id="ARBA00023163"/>
    </source>
</evidence>
<dbReference type="OMA" id="MSCAAHV"/>